<sequence length="60" mass="6477">MFVHTNLLSHVPGGIQFATAQLPLLELMDCGMAICDPNFPDPTADENDCKSQKTSSANLQ</sequence>
<reference evidence="2 3" key="1">
    <citation type="journal article" date="2018" name="Front. Plant Sci.">
        <title>Red Clover (Trifolium pratense) and Zigzag Clover (T. medium) - A Picture of Genomic Similarities and Differences.</title>
        <authorList>
            <person name="Dluhosova J."/>
            <person name="Istvanek J."/>
            <person name="Nedelnik J."/>
            <person name="Repkova J."/>
        </authorList>
    </citation>
    <scope>NUCLEOTIDE SEQUENCE [LARGE SCALE GENOMIC DNA]</scope>
    <source>
        <strain evidence="3">cv. 10/8</strain>
        <tissue evidence="2">Leaf</tissue>
    </source>
</reference>
<dbReference type="AlphaFoldDB" id="A0A392SI42"/>
<dbReference type="EMBL" id="LXQA010374543">
    <property type="protein sequence ID" value="MCI47615.1"/>
    <property type="molecule type" value="Genomic_DNA"/>
</dbReference>
<protein>
    <submittedName>
        <fullName evidence="2">F-box/LRR-repeat protein 17-like</fullName>
    </submittedName>
</protein>
<evidence type="ECO:0000256" key="1">
    <source>
        <dbReference type="SAM" id="MobiDB-lite"/>
    </source>
</evidence>
<feature type="region of interest" description="Disordered" evidence="1">
    <location>
        <begin position="41"/>
        <end position="60"/>
    </location>
</feature>
<dbReference type="Proteomes" id="UP000265520">
    <property type="component" value="Unassembled WGS sequence"/>
</dbReference>
<accession>A0A392SI42</accession>
<name>A0A392SI42_9FABA</name>
<evidence type="ECO:0000313" key="2">
    <source>
        <dbReference type="EMBL" id="MCI47615.1"/>
    </source>
</evidence>
<keyword evidence="3" id="KW-1185">Reference proteome</keyword>
<organism evidence="2 3">
    <name type="scientific">Trifolium medium</name>
    <dbReference type="NCBI Taxonomy" id="97028"/>
    <lineage>
        <taxon>Eukaryota</taxon>
        <taxon>Viridiplantae</taxon>
        <taxon>Streptophyta</taxon>
        <taxon>Embryophyta</taxon>
        <taxon>Tracheophyta</taxon>
        <taxon>Spermatophyta</taxon>
        <taxon>Magnoliopsida</taxon>
        <taxon>eudicotyledons</taxon>
        <taxon>Gunneridae</taxon>
        <taxon>Pentapetalae</taxon>
        <taxon>rosids</taxon>
        <taxon>fabids</taxon>
        <taxon>Fabales</taxon>
        <taxon>Fabaceae</taxon>
        <taxon>Papilionoideae</taxon>
        <taxon>50 kb inversion clade</taxon>
        <taxon>NPAAA clade</taxon>
        <taxon>Hologalegina</taxon>
        <taxon>IRL clade</taxon>
        <taxon>Trifolieae</taxon>
        <taxon>Trifolium</taxon>
    </lineage>
</organism>
<evidence type="ECO:0000313" key="3">
    <source>
        <dbReference type="Proteomes" id="UP000265520"/>
    </source>
</evidence>
<feature type="non-terminal residue" evidence="2">
    <location>
        <position position="60"/>
    </location>
</feature>
<comment type="caution">
    <text evidence="2">The sequence shown here is derived from an EMBL/GenBank/DDBJ whole genome shotgun (WGS) entry which is preliminary data.</text>
</comment>
<proteinExistence type="predicted"/>